<gene>
    <name evidence="1" type="ORF">SAMN05216217_103169</name>
</gene>
<dbReference type="Proteomes" id="UP000243629">
    <property type="component" value="Unassembled WGS sequence"/>
</dbReference>
<reference evidence="2" key="1">
    <citation type="submission" date="2016-10" db="EMBL/GenBank/DDBJ databases">
        <authorList>
            <person name="Varghese N."/>
            <person name="Submissions S."/>
        </authorList>
    </citation>
    <scope>NUCLEOTIDE SEQUENCE [LARGE SCALE GENOMIC DNA]</scope>
    <source>
        <strain evidence="2">DSM 24213</strain>
    </source>
</reference>
<organism evidence="1 2">
    <name type="scientific">Halopseudomonas yangmingensis</name>
    <dbReference type="NCBI Taxonomy" id="1720063"/>
    <lineage>
        <taxon>Bacteria</taxon>
        <taxon>Pseudomonadati</taxon>
        <taxon>Pseudomonadota</taxon>
        <taxon>Gammaproteobacteria</taxon>
        <taxon>Pseudomonadales</taxon>
        <taxon>Pseudomonadaceae</taxon>
        <taxon>Halopseudomonas</taxon>
    </lineage>
</organism>
<protein>
    <submittedName>
        <fullName evidence="1">Uncharacterized protein</fullName>
    </submittedName>
</protein>
<proteinExistence type="predicted"/>
<name>A0A1I4PXS4_9GAMM</name>
<keyword evidence="2" id="KW-1185">Reference proteome</keyword>
<dbReference type="AlphaFoldDB" id="A0A1I4PXS4"/>
<evidence type="ECO:0000313" key="2">
    <source>
        <dbReference type="Proteomes" id="UP000243629"/>
    </source>
</evidence>
<dbReference type="STRING" id="1720063.SAMN05216217_103169"/>
<dbReference type="EMBL" id="FOUI01000003">
    <property type="protein sequence ID" value="SFM32617.1"/>
    <property type="molecule type" value="Genomic_DNA"/>
</dbReference>
<sequence length="45" mass="4902">MNQSLSRIAQVSHKAVAATQQVEQSSQGIIGSMQTLQQRTAEFVL</sequence>
<accession>A0A1I4PXS4</accession>
<evidence type="ECO:0000313" key="1">
    <source>
        <dbReference type="EMBL" id="SFM32617.1"/>
    </source>
</evidence>